<dbReference type="InterPro" id="IPR027417">
    <property type="entry name" value="P-loop_NTPase"/>
</dbReference>
<protein>
    <submittedName>
        <fullName evidence="7">UvrD-helicase domain-containing protein</fullName>
    </submittedName>
</protein>
<keyword evidence="3 5" id="KW-0347">Helicase</keyword>
<reference evidence="7 8" key="1">
    <citation type="journal article" date="2015" name="Int. J. Syst. Evol. Microbiol.">
        <title>Amycolatopsis rhabdoformis sp. nov., an actinomycete isolated from a tropical forest soil.</title>
        <authorList>
            <person name="Souza W.R."/>
            <person name="Silva R.E."/>
            <person name="Goodfellow M."/>
            <person name="Busarakam K."/>
            <person name="Figueiro F.S."/>
            <person name="Ferreira D."/>
            <person name="Rodrigues-Filho E."/>
            <person name="Moraes L.A.B."/>
            <person name="Zucchi T.D."/>
        </authorList>
    </citation>
    <scope>NUCLEOTIDE SEQUENCE [LARGE SCALE GENOMIC DNA]</scope>
    <source>
        <strain evidence="7 8">NCIMB 14900</strain>
    </source>
</reference>
<evidence type="ECO:0000256" key="5">
    <source>
        <dbReference type="PROSITE-ProRule" id="PRU00560"/>
    </source>
</evidence>
<dbReference type="InterPro" id="IPR014016">
    <property type="entry name" value="UvrD-like_ATP-bd"/>
</dbReference>
<feature type="binding site" evidence="5">
    <location>
        <begin position="229"/>
        <end position="236"/>
    </location>
    <ligand>
        <name>ATP</name>
        <dbReference type="ChEBI" id="CHEBI:30616"/>
    </ligand>
</feature>
<dbReference type="InterPro" id="IPR013986">
    <property type="entry name" value="DExx_box_DNA_helicase_dom_sf"/>
</dbReference>
<dbReference type="PROSITE" id="PS51198">
    <property type="entry name" value="UVRD_HELICASE_ATP_BIND"/>
    <property type="match status" value="1"/>
</dbReference>
<evidence type="ECO:0000313" key="8">
    <source>
        <dbReference type="Proteomes" id="UP001330812"/>
    </source>
</evidence>
<accession>A0ABZ1I6V5</accession>
<dbReference type="RefSeq" id="WP_326569038.1">
    <property type="nucleotide sequence ID" value="NZ_CP142149.1"/>
</dbReference>
<name>A0ABZ1I6V5_9PSEU</name>
<proteinExistence type="predicted"/>
<keyword evidence="1 5" id="KW-0547">Nucleotide-binding</keyword>
<dbReference type="PANTHER" id="PTHR11070">
    <property type="entry name" value="UVRD / RECB / PCRA DNA HELICASE FAMILY MEMBER"/>
    <property type="match status" value="1"/>
</dbReference>
<dbReference type="SUPFAM" id="SSF52540">
    <property type="entry name" value="P-loop containing nucleoside triphosphate hydrolases"/>
    <property type="match status" value="1"/>
</dbReference>
<dbReference type="InterPro" id="IPR000212">
    <property type="entry name" value="DNA_helicase_UvrD/REP"/>
</dbReference>
<keyword evidence="8" id="KW-1185">Reference proteome</keyword>
<sequence>MVLSAHAKRHVQRQASELLAKHFPTLDPLRRNVLNELVSHTAEGWHLLLRADLPRSADRADAFLVGRTGVFAVVVADQPPEQVQPVLRHAEERFASIRGSQGRLVAPTAITLVVVGGVKRSPRNSGAFWALPVADLDQLFRRGDTRLPRRQADDLARAANDRLPDYSFFVVQPPEREPEPEGLLAAQDVTEGQLAAALERPFESWMTFLHPQQHAVVKRDYGGPARISGPAGTGKTVVALHRMRHVGRRNVGPLLFTTFVRTLPAVHESAFRQLAPELAERAEFQNLHSWARTLLVHREVELNVNPAAIDNAFARAWLRHRGALQEIEPAYDYWHTEVDRVIKGRGLRTLAEYKQILRRGRRLALGDAQRERVWSFYESYRDNLVARGAHDYHDMLIAAHAELVRQPLESPYAMVVVDEVQDVTLTGLRLLREIAGDGQNRLLLVGDGQQQVYPGGWRLSDAGIPVQGRGEVLKVNYRNRSGILDFARRIDAGNSVDDLDGAAGVVLRDAEVVNAGGRAETWTGRRTDLAAALVDTLRPLPHGHTALITFTKHDADECRRLLESAGVPTQSLEHHTGEPDDRVKVGTVHRAKGLDFRAVLAVQFPALDSANSDAARREAAELRDRQRLVAATRARDFLWWGVVEGAA</sequence>
<keyword evidence="2 5" id="KW-0378">Hydrolase</keyword>
<evidence type="ECO:0000256" key="1">
    <source>
        <dbReference type="ARBA" id="ARBA00022741"/>
    </source>
</evidence>
<dbReference type="PANTHER" id="PTHR11070:SF45">
    <property type="entry name" value="DNA 3'-5' HELICASE"/>
    <property type="match status" value="1"/>
</dbReference>
<evidence type="ECO:0000313" key="7">
    <source>
        <dbReference type="EMBL" id="WSE30082.1"/>
    </source>
</evidence>
<evidence type="ECO:0000259" key="6">
    <source>
        <dbReference type="PROSITE" id="PS51198"/>
    </source>
</evidence>
<dbReference type="Pfam" id="PF00580">
    <property type="entry name" value="UvrD-helicase"/>
    <property type="match status" value="1"/>
</dbReference>
<gene>
    <name evidence="7" type="ORF">VSH64_46070</name>
</gene>
<evidence type="ECO:0000256" key="3">
    <source>
        <dbReference type="ARBA" id="ARBA00022806"/>
    </source>
</evidence>
<evidence type="ECO:0000256" key="4">
    <source>
        <dbReference type="ARBA" id="ARBA00022840"/>
    </source>
</evidence>
<evidence type="ECO:0000256" key="2">
    <source>
        <dbReference type="ARBA" id="ARBA00022801"/>
    </source>
</evidence>
<dbReference type="EMBL" id="CP142149">
    <property type="protein sequence ID" value="WSE30082.1"/>
    <property type="molecule type" value="Genomic_DNA"/>
</dbReference>
<dbReference type="Gene3D" id="3.40.50.300">
    <property type="entry name" value="P-loop containing nucleotide triphosphate hydrolases"/>
    <property type="match status" value="2"/>
</dbReference>
<feature type="domain" description="UvrD-like helicase ATP-binding" evidence="6">
    <location>
        <begin position="208"/>
        <end position="491"/>
    </location>
</feature>
<dbReference type="Proteomes" id="UP001330812">
    <property type="component" value="Chromosome"/>
</dbReference>
<organism evidence="7 8">
    <name type="scientific">Amycolatopsis rhabdoformis</name>
    <dbReference type="NCBI Taxonomy" id="1448059"/>
    <lineage>
        <taxon>Bacteria</taxon>
        <taxon>Bacillati</taxon>
        <taxon>Actinomycetota</taxon>
        <taxon>Actinomycetes</taxon>
        <taxon>Pseudonocardiales</taxon>
        <taxon>Pseudonocardiaceae</taxon>
        <taxon>Amycolatopsis</taxon>
    </lineage>
</organism>
<dbReference type="Gene3D" id="1.10.10.160">
    <property type="match status" value="1"/>
</dbReference>
<keyword evidence="4 5" id="KW-0067">ATP-binding</keyword>